<dbReference type="AlphaFoldDB" id="A0A146L2H8"/>
<name>A0A146L2H8_LYGHE</name>
<dbReference type="InterPro" id="IPR052091">
    <property type="entry name" value="Beta-ala_Activ/Resist"/>
</dbReference>
<dbReference type="EMBL" id="GDHC01017619">
    <property type="protein sequence ID" value="JAQ01010.1"/>
    <property type="molecule type" value="Transcribed_RNA"/>
</dbReference>
<keyword evidence="2" id="KW-0812">Transmembrane</keyword>
<dbReference type="InterPro" id="IPR002372">
    <property type="entry name" value="PQQ_rpt_dom"/>
</dbReference>
<feature type="domain" description="Pyrrolo-quinoline quinone repeat" evidence="4">
    <location>
        <begin position="714"/>
        <end position="1028"/>
    </location>
</feature>
<dbReference type="Gene3D" id="3.30.300.30">
    <property type="match status" value="1"/>
</dbReference>
<feature type="region of interest" description="Disordered" evidence="1">
    <location>
        <begin position="581"/>
        <end position="614"/>
    </location>
</feature>
<feature type="compositionally biased region" description="Polar residues" evidence="1">
    <location>
        <begin position="592"/>
        <end position="614"/>
    </location>
</feature>
<dbReference type="GO" id="GO:0043041">
    <property type="term" value="P:amino acid activation for nonribosomal peptide biosynthetic process"/>
    <property type="evidence" value="ECO:0007669"/>
    <property type="project" value="TreeGrafter"/>
</dbReference>
<dbReference type="SUPFAM" id="SSF56801">
    <property type="entry name" value="Acetyl-CoA synthetase-like"/>
    <property type="match status" value="1"/>
</dbReference>
<keyword evidence="2" id="KW-0472">Membrane</keyword>
<dbReference type="Pfam" id="PF13570">
    <property type="entry name" value="Beta-prop_ACSF4"/>
    <property type="match status" value="1"/>
</dbReference>
<dbReference type="PANTHER" id="PTHR44394">
    <property type="entry name" value="BETA-ALANINE-ACTIVATING ENZYME"/>
    <property type="match status" value="1"/>
</dbReference>
<dbReference type="InterPro" id="IPR011047">
    <property type="entry name" value="Quinoprotein_ADH-like_sf"/>
</dbReference>
<feature type="transmembrane region" description="Helical" evidence="2">
    <location>
        <begin position="55"/>
        <end position="76"/>
    </location>
</feature>
<dbReference type="InterPro" id="IPR000873">
    <property type="entry name" value="AMP-dep_synth/lig_dom"/>
</dbReference>
<dbReference type="InterPro" id="IPR018391">
    <property type="entry name" value="PQQ_b-propeller_rpt"/>
</dbReference>
<accession>A0A146L2H8</accession>
<evidence type="ECO:0000313" key="5">
    <source>
        <dbReference type="EMBL" id="JAQ01010.1"/>
    </source>
</evidence>
<dbReference type="SMART" id="SM00564">
    <property type="entry name" value="PQQ"/>
    <property type="match status" value="4"/>
</dbReference>
<evidence type="ECO:0000259" key="3">
    <source>
        <dbReference type="Pfam" id="PF00501"/>
    </source>
</evidence>
<evidence type="ECO:0000256" key="2">
    <source>
        <dbReference type="SAM" id="Phobius"/>
    </source>
</evidence>
<dbReference type="Gene3D" id="2.130.10.10">
    <property type="entry name" value="YVTN repeat-like/Quinoprotein amine dehydrogenase"/>
    <property type="match status" value="2"/>
</dbReference>
<evidence type="ECO:0000259" key="4">
    <source>
        <dbReference type="Pfam" id="PF13570"/>
    </source>
</evidence>
<organism evidence="5">
    <name type="scientific">Lygus hesperus</name>
    <name type="common">Western plant bug</name>
    <dbReference type="NCBI Taxonomy" id="30085"/>
    <lineage>
        <taxon>Eukaryota</taxon>
        <taxon>Metazoa</taxon>
        <taxon>Ecdysozoa</taxon>
        <taxon>Arthropoda</taxon>
        <taxon>Hexapoda</taxon>
        <taxon>Insecta</taxon>
        <taxon>Pterygota</taxon>
        <taxon>Neoptera</taxon>
        <taxon>Paraneoptera</taxon>
        <taxon>Hemiptera</taxon>
        <taxon>Heteroptera</taxon>
        <taxon>Panheteroptera</taxon>
        <taxon>Cimicomorpha</taxon>
        <taxon>Miridae</taxon>
        <taxon>Mirini</taxon>
        <taxon>Lygus</taxon>
    </lineage>
</organism>
<gene>
    <name evidence="5" type="primary">AASDH</name>
    <name evidence="5" type="ORF">g.85949</name>
</gene>
<dbReference type="InterPro" id="IPR045851">
    <property type="entry name" value="AMP-bd_C_sf"/>
</dbReference>
<dbReference type="InterPro" id="IPR042099">
    <property type="entry name" value="ANL_N_sf"/>
</dbReference>
<keyword evidence="2" id="KW-1133">Transmembrane helix</keyword>
<proteinExistence type="predicted"/>
<reference evidence="5" key="1">
    <citation type="journal article" date="2016" name="Gigascience">
        <title>De novo construction of an expanded transcriptome assembly for the western tarnished plant bug, Lygus hesperus.</title>
        <authorList>
            <person name="Tassone E.E."/>
            <person name="Geib S.M."/>
            <person name="Hall B."/>
            <person name="Fabrick J.A."/>
            <person name="Brent C.S."/>
            <person name="Hull J.J."/>
        </authorList>
    </citation>
    <scope>NUCLEOTIDE SEQUENCE</scope>
</reference>
<dbReference type="InterPro" id="IPR015943">
    <property type="entry name" value="WD40/YVTN_repeat-like_dom_sf"/>
</dbReference>
<protein>
    <submittedName>
        <fullName evidence="5">Acyl-CoA synthetase family member 4</fullName>
    </submittedName>
</protein>
<dbReference type="SUPFAM" id="SSF50998">
    <property type="entry name" value="Quinoprotein alcohol dehydrogenase-like"/>
    <property type="match status" value="1"/>
</dbReference>
<dbReference type="PANTHER" id="PTHR44394:SF1">
    <property type="entry name" value="BETA-ALANINE-ACTIVATING ENZYME"/>
    <property type="match status" value="1"/>
</dbReference>
<evidence type="ECO:0000256" key="1">
    <source>
        <dbReference type="SAM" id="MobiDB-lite"/>
    </source>
</evidence>
<sequence>MNERISSIVKHWPSTRIGTKFFNGTEWSQCDYGDLRNDIKLTTNFFQKLTDGGRVLLGFCVSPCLGLPALILSATLSSCPFIFLHNDGASFSTTLLRQLGLRWLVIEVPLHDERFLLVQTIELHSKKYLVYKYLGVPDNVKISNDEMYLYATTTSGSTGAPKVVRVPEECILPNVLDFSFKIGLTSNHGVLLSTALTFDPSILEFYLALLNGSPCVIVSDDVRRSPALLNEAIQNGEAAFFQTTPSLFKLWALYQKRILLGRNSSLRVLVLGGERFPSCEEVKTWQPHKNVWIYNTYGLSEISCWATLNLAFPNDNWKNFSECGLDIGESLSETQIISTKDPSSELHHLMIGSSTRICAVENESFGELMSGQPIFRFTGDLFKVIDRKYYFCQRKDTTVKRLGKKIDVSLMEEKCREVGLECAVSVRSTEGSGDYRLFMFIVGHRESKTDEAMRALKKILPGDHWPDAIDFVKSLPLSPHGKLDRIALESYVPSNPEKYCFKTFVEFWNLFSNGAQTSKNPRKGFVASGGNSFTAVLMINSLKDAGFPDNPNLLLALLKDEPVDKCWSMLLPVKKVRCQKKRNRVKGERNNKPSTTKSNINIQSQTKGNRIDTGVSSISDNLTVDETNLACQTHTEVTNGMAPEVVILEQKVIAEPNPSCLDHPVDVQTSQLPMPSISMALKGRVWPQDLSTFDPVWAFNCHNIQKSWSVDLLKCVDASPLGVVKNDCGDCFIIVGSHSGLVAVLKCGTGQIISQTKLPDRVEASACLSSDHSFYYIGCYDGSVYRICISDGKIVWSFKTQDQVKSTCVLHLGKLYVGSYDKHIYALSEGGDLFWKQLVGPVTIPVLPFQSSIFVGTLCNKVLRLSTNDGSILRKIVISSPLFSNLVLTTYPGHQDCVLVSPVDGPVQWREADNLNLVEELIIPGQKFSSPVVVSDQLTIIASDKTIYFLKFLKTLWSYEFHERIVSTPFVIGSRLVVITIDGTLHILDDKGLLICTYKLPGEVFSSPIVIESRVFVGCRDNNFYCLNVS</sequence>
<dbReference type="Pfam" id="PF00501">
    <property type="entry name" value="AMP-binding"/>
    <property type="match status" value="1"/>
</dbReference>
<feature type="domain" description="AMP-dependent synthetase/ligase" evidence="3">
    <location>
        <begin position="141"/>
        <end position="325"/>
    </location>
</feature>
<dbReference type="Gene3D" id="3.40.50.12780">
    <property type="entry name" value="N-terminal domain of ligase-like"/>
    <property type="match status" value="1"/>
</dbReference>